<dbReference type="AlphaFoldDB" id="A0A8X6TKT4"/>
<keyword evidence="4" id="KW-1015">Disulfide bond</keyword>
<dbReference type="GO" id="GO:0005576">
    <property type="term" value="C:extracellular region"/>
    <property type="evidence" value="ECO:0007669"/>
    <property type="project" value="InterPro"/>
</dbReference>
<dbReference type="Gene3D" id="2.170.140.10">
    <property type="entry name" value="Chitin binding domain"/>
    <property type="match status" value="2"/>
</dbReference>
<dbReference type="Proteomes" id="UP000887013">
    <property type="component" value="Unassembled WGS sequence"/>
</dbReference>
<keyword evidence="3" id="KW-0677">Repeat</keyword>
<organism evidence="8 9">
    <name type="scientific">Nephila pilipes</name>
    <name type="common">Giant wood spider</name>
    <name type="synonym">Nephila maculata</name>
    <dbReference type="NCBI Taxonomy" id="299642"/>
    <lineage>
        <taxon>Eukaryota</taxon>
        <taxon>Metazoa</taxon>
        <taxon>Ecdysozoa</taxon>
        <taxon>Arthropoda</taxon>
        <taxon>Chelicerata</taxon>
        <taxon>Arachnida</taxon>
        <taxon>Araneae</taxon>
        <taxon>Araneomorphae</taxon>
        <taxon>Entelegynae</taxon>
        <taxon>Araneoidea</taxon>
        <taxon>Nephilidae</taxon>
        <taxon>Nephila</taxon>
    </lineage>
</organism>
<feature type="region of interest" description="Disordered" evidence="6">
    <location>
        <begin position="161"/>
        <end position="201"/>
    </location>
</feature>
<dbReference type="GO" id="GO:0008061">
    <property type="term" value="F:chitin binding"/>
    <property type="evidence" value="ECO:0007669"/>
    <property type="project" value="UniProtKB-KW"/>
</dbReference>
<feature type="region of interest" description="Disordered" evidence="6">
    <location>
        <begin position="109"/>
        <end position="134"/>
    </location>
</feature>
<dbReference type="PANTHER" id="PTHR23301:SF0">
    <property type="entry name" value="CHITIN-BINDING TYPE-2 DOMAIN-CONTAINING PROTEIN-RELATED"/>
    <property type="match status" value="1"/>
</dbReference>
<evidence type="ECO:0000256" key="4">
    <source>
        <dbReference type="ARBA" id="ARBA00023157"/>
    </source>
</evidence>
<keyword evidence="5" id="KW-0325">Glycoprotein</keyword>
<dbReference type="InterPro" id="IPR051940">
    <property type="entry name" value="Chitin_bind-dev_reg"/>
</dbReference>
<evidence type="ECO:0000256" key="3">
    <source>
        <dbReference type="ARBA" id="ARBA00022737"/>
    </source>
</evidence>
<dbReference type="Pfam" id="PF01607">
    <property type="entry name" value="CBM_14"/>
    <property type="match status" value="2"/>
</dbReference>
<feature type="compositionally biased region" description="Basic and acidic residues" evidence="6">
    <location>
        <begin position="238"/>
        <end position="256"/>
    </location>
</feature>
<evidence type="ECO:0000256" key="2">
    <source>
        <dbReference type="ARBA" id="ARBA00022729"/>
    </source>
</evidence>
<comment type="caution">
    <text evidence="8">The sequence shown here is derived from an EMBL/GenBank/DDBJ whole genome shotgun (WGS) entry which is preliminary data.</text>
</comment>
<reference evidence="8" key="1">
    <citation type="submission" date="2020-08" db="EMBL/GenBank/DDBJ databases">
        <title>Multicomponent nature underlies the extraordinary mechanical properties of spider dragline silk.</title>
        <authorList>
            <person name="Kono N."/>
            <person name="Nakamura H."/>
            <person name="Mori M."/>
            <person name="Yoshida Y."/>
            <person name="Ohtoshi R."/>
            <person name="Malay A.D."/>
            <person name="Moran D.A.P."/>
            <person name="Tomita M."/>
            <person name="Numata K."/>
            <person name="Arakawa K."/>
        </authorList>
    </citation>
    <scope>NUCLEOTIDE SEQUENCE</scope>
</reference>
<evidence type="ECO:0000256" key="5">
    <source>
        <dbReference type="ARBA" id="ARBA00023180"/>
    </source>
</evidence>
<keyword evidence="1" id="KW-0147">Chitin-binding</keyword>
<feature type="compositionally biased region" description="Basic and acidic residues" evidence="6">
    <location>
        <begin position="109"/>
        <end position="120"/>
    </location>
</feature>
<sequence length="392" mass="43874">VVEPSYRCPKIWGSFTFSKDCSKYYECLEKKPTLRMCQIGKLFDDSQNRCVLKEYVNCGSRYNPYGEENSVAPIVSDTVPESKLTTLRDRDDISTITTKTVIVTENLDSKDNKKESDDTSSKTNDPLTPIEKLENASDKIVTEVSEVSSATVKNKFGEVTPAAEEKDTAGKSTIADSDSAKNSKIEQKKENNQVGDSTTSREFITVSSEKKNEKIEVVTTKAAIKHEEITDGIITTKSENHDSTKNSKTEQKKENQVIESDSTTSKKFIEASTEGKKEQIEVLQTTVGVVKHEETKDDAINAKSETRGPVENLQEATIADPRLQCSPYDSTCKTEKDGRVVRCTVADGVEPHPWDEKRFLECTNFNIQIYSCPGNLLFIPKEKKCRWKIVMA</sequence>
<dbReference type="PANTHER" id="PTHR23301">
    <property type="entry name" value="CHITIN BINDING PERITROPHIN-A"/>
    <property type="match status" value="1"/>
</dbReference>
<evidence type="ECO:0000256" key="6">
    <source>
        <dbReference type="SAM" id="MobiDB-lite"/>
    </source>
</evidence>
<evidence type="ECO:0000313" key="8">
    <source>
        <dbReference type="EMBL" id="GFT29078.1"/>
    </source>
</evidence>
<feature type="domain" description="Chitin-binding type-2" evidence="7">
    <location>
        <begin position="5"/>
        <end position="60"/>
    </location>
</feature>
<evidence type="ECO:0000313" key="9">
    <source>
        <dbReference type="Proteomes" id="UP000887013"/>
    </source>
</evidence>
<feature type="compositionally biased region" description="Polar residues" evidence="6">
    <location>
        <begin position="192"/>
        <end position="201"/>
    </location>
</feature>
<name>A0A8X6TKT4_NEPPI</name>
<keyword evidence="9" id="KW-1185">Reference proteome</keyword>
<keyword evidence="2" id="KW-0732">Signal</keyword>
<dbReference type="OrthoDB" id="6435683at2759"/>
<evidence type="ECO:0000259" key="7">
    <source>
        <dbReference type="PROSITE" id="PS50940"/>
    </source>
</evidence>
<feature type="compositionally biased region" description="Basic and acidic residues" evidence="6">
    <location>
        <begin position="178"/>
        <end position="191"/>
    </location>
</feature>
<dbReference type="SMART" id="SM00494">
    <property type="entry name" value="ChtBD2"/>
    <property type="match status" value="2"/>
</dbReference>
<gene>
    <name evidence="8" type="primary">AVEN_210784_1</name>
    <name evidence="8" type="ORF">NPIL_471371</name>
</gene>
<proteinExistence type="predicted"/>
<feature type="region of interest" description="Disordered" evidence="6">
    <location>
        <begin position="234"/>
        <end position="260"/>
    </location>
</feature>
<dbReference type="InterPro" id="IPR036508">
    <property type="entry name" value="Chitin-bd_dom_sf"/>
</dbReference>
<dbReference type="PROSITE" id="PS50940">
    <property type="entry name" value="CHIT_BIND_II"/>
    <property type="match status" value="1"/>
</dbReference>
<dbReference type="InterPro" id="IPR002557">
    <property type="entry name" value="Chitin-bd_dom"/>
</dbReference>
<accession>A0A8X6TKT4</accession>
<dbReference type="SUPFAM" id="SSF57625">
    <property type="entry name" value="Invertebrate chitin-binding proteins"/>
    <property type="match status" value="2"/>
</dbReference>
<feature type="non-terminal residue" evidence="8">
    <location>
        <position position="1"/>
    </location>
</feature>
<protein>
    <recommendedName>
        <fullName evidence="7">Chitin-binding type-2 domain-containing protein</fullName>
    </recommendedName>
</protein>
<evidence type="ECO:0000256" key="1">
    <source>
        <dbReference type="ARBA" id="ARBA00022669"/>
    </source>
</evidence>
<dbReference type="EMBL" id="BMAW01107382">
    <property type="protein sequence ID" value="GFT29078.1"/>
    <property type="molecule type" value="Genomic_DNA"/>
</dbReference>